<name>W9X216_9EURO</name>
<proteinExistence type="predicted"/>
<evidence type="ECO:0000313" key="4">
    <source>
        <dbReference type="Proteomes" id="UP000019473"/>
    </source>
</evidence>
<dbReference type="RefSeq" id="XP_007753106.1">
    <property type="nucleotide sequence ID" value="XM_007754916.1"/>
</dbReference>
<comment type="caution">
    <text evidence="3">The sequence shown here is derived from an EMBL/GenBank/DDBJ whole genome shotgun (WGS) entry which is preliminary data.</text>
</comment>
<dbReference type="GeneID" id="19175491"/>
<dbReference type="AlphaFoldDB" id="W9X216"/>
<gene>
    <name evidence="3" type="ORF">A1O7_00875</name>
</gene>
<protein>
    <submittedName>
        <fullName evidence="3">Uncharacterized protein</fullName>
    </submittedName>
</protein>
<feature type="region of interest" description="Disordered" evidence="1">
    <location>
        <begin position="152"/>
        <end position="189"/>
    </location>
</feature>
<dbReference type="VEuPathDB" id="FungiDB:A1O7_00875"/>
<reference evidence="3 4" key="1">
    <citation type="submission" date="2013-03" db="EMBL/GenBank/DDBJ databases">
        <title>The Genome Sequence of Cladophialophora yegresii CBS 114405.</title>
        <authorList>
            <consortium name="The Broad Institute Genomics Platform"/>
            <person name="Cuomo C."/>
            <person name="de Hoog S."/>
            <person name="Gorbushina A."/>
            <person name="Walker B."/>
            <person name="Young S.K."/>
            <person name="Zeng Q."/>
            <person name="Gargeya S."/>
            <person name="Fitzgerald M."/>
            <person name="Haas B."/>
            <person name="Abouelleil A."/>
            <person name="Allen A.W."/>
            <person name="Alvarado L."/>
            <person name="Arachchi H.M."/>
            <person name="Berlin A.M."/>
            <person name="Chapman S.B."/>
            <person name="Gainer-Dewar J."/>
            <person name="Goldberg J."/>
            <person name="Griggs A."/>
            <person name="Gujja S."/>
            <person name="Hansen M."/>
            <person name="Howarth C."/>
            <person name="Imamovic A."/>
            <person name="Ireland A."/>
            <person name="Larimer J."/>
            <person name="McCowan C."/>
            <person name="Murphy C."/>
            <person name="Pearson M."/>
            <person name="Poon T.W."/>
            <person name="Priest M."/>
            <person name="Roberts A."/>
            <person name="Saif S."/>
            <person name="Shea T."/>
            <person name="Sisk P."/>
            <person name="Sykes S."/>
            <person name="Wortman J."/>
            <person name="Nusbaum C."/>
            <person name="Birren B."/>
        </authorList>
    </citation>
    <scope>NUCLEOTIDE SEQUENCE [LARGE SCALE GENOMIC DNA]</scope>
    <source>
        <strain evidence="3 4">CBS 114405</strain>
    </source>
</reference>
<feature type="transmembrane region" description="Helical" evidence="2">
    <location>
        <begin position="20"/>
        <end position="44"/>
    </location>
</feature>
<keyword evidence="2" id="KW-0812">Transmembrane</keyword>
<evidence type="ECO:0000256" key="2">
    <source>
        <dbReference type="SAM" id="Phobius"/>
    </source>
</evidence>
<sequence length="209" mass="23581">MYASRVSARQLFHRSAPSDPLIATIIVVSVLSTLLLASAILLLSRMWKKNITRRSDAAIPGESQNQAAGFWRTPSDWARKDSNVLWSMYIAEDDLRAQFTLSPKSRLFSIGSVSTVDHARCPLDRRHSHVNPSTQHNTIMDNFVKASDTAADLRSRTPYEHQTTPTKSTPRARAMSQPSKHRYASSFEETVKRKQSLPFPLMVEEVREG</sequence>
<evidence type="ECO:0000313" key="3">
    <source>
        <dbReference type="EMBL" id="EXJ64539.1"/>
    </source>
</evidence>
<keyword evidence="2" id="KW-0472">Membrane</keyword>
<keyword evidence="2" id="KW-1133">Transmembrane helix</keyword>
<feature type="compositionally biased region" description="Polar residues" evidence="1">
    <location>
        <begin position="160"/>
        <end position="169"/>
    </location>
</feature>
<dbReference type="Proteomes" id="UP000019473">
    <property type="component" value="Unassembled WGS sequence"/>
</dbReference>
<dbReference type="OrthoDB" id="4115504at2759"/>
<keyword evidence="4" id="KW-1185">Reference proteome</keyword>
<organism evidence="3 4">
    <name type="scientific">Cladophialophora yegresii CBS 114405</name>
    <dbReference type="NCBI Taxonomy" id="1182544"/>
    <lineage>
        <taxon>Eukaryota</taxon>
        <taxon>Fungi</taxon>
        <taxon>Dikarya</taxon>
        <taxon>Ascomycota</taxon>
        <taxon>Pezizomycotina</taxon>
        <taxon>Eurotiomycetes</taxon>
        <taxon>Chaetothyriomycetidae</taxon>
        <taxon>Chaetothyriales</taxon>
        <taxon>Herpotrichiellaceae</taxon>
        <taxon>Cladophialophora</taxon>
    </lineage>
</organism>
<dbReference type="HOGENOM" id="CLU_1189781_0_0_1"/>
<accession>W9X216</accession>
<dbReference type="EMBL" id="AMGW01000001">
    <property type="protein sequence ID" value="EXJ64539.1"/>
    <property type="molecule type" value="Genomic_DNA"/>
</dbReference>
<evidence type="ECO:0000256" key="1">
    <source>
        <dbReference type="SAM" id="MobiDB-lite"/>
    </source>
</evidence>